<feature type="transmembrane region" description="Helical" evidence="1">
    <location>
        <begin position="322"/>
        <end position="342"/>
    </location>
</feature>
<evidence type="ECO:0000256" key="1">
    <source>
        <dbReference type="SAM" id="Phobius"/>
    </source>
</evidence>
<gene>
    <name evidence="2" type="ORF">H9913_07290</name>
</gene>
<evidence type="ECO:0000313" key="3">
    <source>
        <dbReference type="Proteomes" id="UP000823850"/>
    </source>
</evidence>
<evidence type="ECO:0000313" key="2">
    <source>
        <dbReference type="EMBL" id="HJD39817.1"/>
    </source>
</evidence>
<organism evidence="2 3">
    <name type="scientific">Candidatus Blautia stercoripullorum</name>
    <dbReference type="NCBI Taxonomy" id="2838502"/>
    <lineage>
        <taxon>Bacteria</taxon>
        <taxon>Bacillati</taxon>
        <taxon>Bacillota</taxon>
        <taxon>Clostridia</taxon>
        <taxon>Lachnospirales</taxon>
        <taxon>Lachnospiraceae</taxon>
        <taxon>Blautia</taxon>
    </lineage>
</organism>
<proteinExistence type="predicted"/>
<dbReference type="PANTHER" id="PTHR37305:SF1">
    <property type="entry name" value="MEMBRANE PROTEIN"/>
    <property type="match status" value="1"/>
</dbReference>
<reference evidence="2" key="2">
    <citation type="submission" date="2021-04" db="EMBL/GenBank/DDBJ databases">
        <authorList>
            <person name="Gilroy R."/>
        </authorList>
    </citation>
    <scope>NUCLEOTIDE SEQUENCE</scope>
    <source>
        <strain evidence="2">ChiW19-6364</strain>
    </source>
</reference>
<feature type="transmembrane region" description="Helical" evidence="1">
    <location>
        <begin position="234"/>
        <end position="263"/>
    </location>
</feature>
<sequence>MELLRLEHKKIWHRKSVLIGVLLCFLYVIIFGNLFSYQWFTFGSVDDFTSSFGNRFDGYSNIRKKQEYAKQWEGDLTDEKLQAMVRNYQERAGSNDISEYEMTDWKALNSWIQTLWPELEEGDQPYIMLSYVDPSRLTGFEQRREKALENFLDMNGQTEKEKEYFLNMNAKVATPLQYRWTEGWTFITADFVSQCGVVLAIFLAIGIAPMFCGEWHDHTKSLIATTKNGRKKIAGVKVMAAFLFALELFGIITASSVFLQIVFLGPEGWDMPIQCIKILAAAPWNVLQAEIYEYVYLLLAALGYTGIVLLCSALTRSNYVSLLISLGIVFVPMAVSQFLPLWGQKLLDLIPFVGNSTDIFRTNMYHLFGLRIWSPYLLITVPISLGVISLPFAVHFWAKRAKI</sequence>
<feature type="transmembrane region" description="Helical" evidence="1">
    <location>
        <begin position="373"/>
        <end position="398"/>
    </location>
</feature>
<feature type="transmembrane region" description="Helical" evidence="1">
    <location>
        <begin position="16"/>
        <end position="40"/>
    </location>
</feature>
<feature type="transmembrane region" description="Helical" evidence="1">
    <location>
        <begin position="191"/>
        <end position="213"/>
    </location>
</feature>
<reference evidence="2" key="1">
    <citation type="journal article" date="2021" name="PeerJ">
        <title>Extensive microbial diversity within the chicken gut microbiome revealed by metagenomics and culture.</title>
        <authorList>
            <person name="Gilroy R."/>
            <person name="Ravi A."/>
            <person name="Getino M."/>
            <person name="Pursley I."/>
            <person name="Horton D.L."/>
            <person name="Alikhan N.F."/>
            <person name="Baker D."/>
            <person name="Gharbi K."/>
            <person name="Hall N."/>
            <person name="Watson M."/>
            <person name="Adriaenssens E.M."/>
            <person name="Foster-Nyarko E."/>
            <person name="Jarju S."/>
            <person name="Secka A."/>
            <person name="Antonio M."/>
            <person name="Oren A."/>
            <person name="Chaudhuri R.R."/>
            <person name="La Ragione R."/>
            <person name="Hildebrand F."/>
            <person name="Pallen M.J."/>
        </authorList>
    </citation>
    <scope>NUCLEOTIDE SEQUENCE</scope>
    <source>
        <strain evidence="2">ChiW19-6364</strain>
    </source>
</reference>
<comment type="caution">
    <text evidence="2">The sequence shown here is derived from an EMBL/GenBank/DDBJ whole genome shotgun (WGS) entry which is preliminary data.</text>
</comment>
<dbReference type="EMBL" id="DWUX01000133">
    <property type="protein sequence ID" value="HJD39817.1"/>
    <property type="molecule type" value="Genomic_DNA"/>
</dbReference>
<dbReference type="Proteomes" id="UP000823850">
    <property type="component" value="Unassembled WGS sequence"/>
</dbReference>
<keyword evidence="1" id="KW-0812">Transmembrane</keyword>
<dbReference type="PANTHER" id="PTHR37305">
    <property type="entry name" value="INTEGRAL MEMBRANE PROTEIN-RELATED"/>
    <property type="match status" value="1"/>
</dbReference>
<feature type="transmembrane region" description="Helical" evidence="1">
    <location>
        <begin position="294"/>
        <end position="315"/>
    </location>
</feature>
<keyword evidence="1" id="KW-0472">Membrane</keyword>
<accession>A0A9D2R8K4</accession>
<name>A0A9D2R8K4_9FIRM</name>
<dbReference type="AlphaFoldDB" id="A0A9D2R8K4"/>
<protein>
    <submittedName>
        <fullName evidence="2">ABC transporter permease</fullName>
    </submittedName>
</protein>
<keyword evidence="1" id="KW-1133">Transmembrane helix</keyword>